<accession>A0AAW0A109</accession>
<dbReference type="EMBL" id="JAWWNJ010000093">
    <property type="protein sequence ID" value="KAK6997189.1"/>
    <property type="molecule type" value="Genomic_DNA"/>
</dbReference>
<dbReference type="InterPro" id="IPR001810">
    <property type="entry name" value="F-box_dom"/>
</dbReference>
<proteinExistence type="predicted"/>
<dbReference type="Proteomes" id="UP001362999">
    <property type="component" value="Unassembled WGS sequence"/>
</dbReference>
<evidence type="ECO:0000259" key="1">
    <source>
        <dbReference type="Pfam" id="PF12937"/>
    </source>
</evidence>
<dbReference type="AlphaFoldDB" id="A0AAW0A109"/>
<name>A0AAW0A109_9AGAR</name>
<feature type="domain" description="F-box" evidence="1">
    <location>
        <begin position="15"/>
        <end position="75"/>
    </location>
</feature>
<protein>
    <recommendedName>
        <fullName evidence="1">F-box domain-containing protein</fullName>
    </recommendedName>
</protein>
<organism evidence="2 3">
    <name type="scientific">Favolaschia claudopus</name>
    <dbReference type="NCBI Taxonomy" id="2862362"/>
    <lineage>
        <taxon>Eukaryota</taxon>
        <taxon>Fungi</taxon>
        <taxon>Dikarya</taxon>
        <taxon>Basidiomycota</taxon>
        <taxon>Agaricomycotina</taxon>
        <taxon>Agaricomycetes</taxon>
        <taxon>Agaricomycetidae</taxon>
        <taxon>Agaricales</taxon>
        <taxon>Marasmiineae</taxon>
        <taxon>Mycenaceae</taxon>
        <taxon>Favolaschia</taxon>
    </lineage>
</organism>
<keyword evidence="3" id="KW-1185">Reference proteome</keyword>
<comment type="caution">
    <text evidence="2">The sequence shown here is derived from an EMBL/GenBank/DDBJ whole genome shotgun (WGS) entry which is preliminary data.</text>
</comment>
<reference evidence="2 3" key="1">
    <citation type="journal article" date="2024" name="J Genomics">
        <title>Draft genome sequencing and assembly of Favolaschia claudopus CIRM-BRFM 2984 isolated from oak limbs.</title>
        <authorList>
            <person name="Navarro D."/>
            <person name="Drula E."/>
            <person name="Chaduli D."/>
            <person name="Cazenave R."/>
            <person name="Ahrendt S."/>
            <person name="Wang J."/>
            <person name="Lipzen A."/>
            <person name="Daum C."/>
            <person name="Barry K."/>
            <person name="Grigoriev I.V."/>
            <person name="Favel A."/>
            <person name="Rosso M.N."/>
            <person name="Martin F."/>
        </authorList>
    </citation>
    <scope>NUCLEOTIDE SEQUENCE [LARGE SCALE GENOMIC DNA]</scope>
    <source>
        <strain evidence="2 3">CIRM-BRFM 2984</strain>
    </source>
</reference>
<gene>
    <name evidence="2" type="ORF">R3P38DRAFT_3065100</name>
</gene>
<dbReference type="Gene3D" id="1.20.1280.50">
    <property type="match status" value="1"/>
</dbReference>
<sequence>MMRESQPEVWVKSAPTEVLTEIFHHAREDDSSQRCLRLPDAIARLANSPILSLSKVCSRWHTIALGSQGLWSTICAEGVLWTSVPHMAEILDLLHTALVRSGSTPLNIRAYGHIPPSAFAILESQMHRWSSVVLRCSWEQLELNIDRVDGLRNLRALTIRAPALQAPCTARWTHAIGQAPNLEQLSISQPFTPIVASTVLKRLRHCAWDLTSPTELTEVLSSMEFLGHTTTLRLAIYMDEMTDLWDDPILHVSNICSDVAVLQLGVPTEVLWQNILKTVFQTLTLPCLAELAILTFFRYDYMSWPHAEFLDMAHHSDFASHLTKLDIAICIVKDEELLDILSMTCMLQELCIADHSFLTWEHIVITNSLLEWLSQSTSLRVPNLASLDVVTRLRFDDCCLFDMLRFRSRCRGFSCYLRYHRDSYREVAVSRDVDDLIREQGLLYSCEEVGDSWSSDSDEEGDGT</sequence>
<evidence type="ECO:0000313" key="3">
    <source>
        <dbReference type="Proteomes" id="UP001362999"/>
    </source>
</evidence>
<dbReference type="SUPFAM" id="SSF52047">
    <property type="entry name" value="RNI-like"/>
    <property type="match status" value="1"/>
</dbReference>
<dbReference type="Pfam" id="PF12937">
    <property type="entry name" value="F-box-like"/>
    <property type="match status" value="1"/>
</dbReference>
<evidence type="ECO:0000313" key="2">
    <source>
        <dbReference type="EMBL" id="KAK6997189.1"/>
    </source>
</evidence>